<dbReference type="Proteomes" id="UP001499854">
    <property type="component" value="Unassembled WGS sequence"/>
</dbReference>
<keyword evidence="3 6" id="KW-0812">Transmembrane</keyword>
<proteinExistence type="predicted"/>
<feature type="transmembrane region" description="Helical" evidence="6">
    <location>
        <begin position="79"/>
        <end position="96"/>
    </location>
</feature>
<dbReference type="EMBL" id="BAAAQM010000091">
    <property type="protein sequence ID" value="GAA2006423.1"/>
    <property type="molecule type" value="Genomic_DNA"/>
</dbReference>
<keyword evidence="2" id="KW-1003">Cell membrane</keyword>
<evidence type="ECO:0000256" key="3">
    <source>
        <dbReference type="ARBA" id="ARBA00022692"/>
    </source>
</evidence>
<dbReference type="InterPro" id="IPR023845">
    <property type="entry name" value="DUF3817_TM"/>
</dbReference>
<evidence type="ECO:0000313" key="8">
    <source>
        <dbReference type="EMBL" id="GAA2006423.1"/>
    </source>
</evidence>
<dbReference type="PANTHER" id="PTHR40077">
    <property type="entry name" value="MEMBRANE PROTEIN-RELATED"/>
    <property type="match status" value="1"/>
</dbReference>
<reference evidence="9" key="1">
    <citation type="journal article" date="2019" name="Int. J. Syst. Evol. Microbiol.">
        <title>The Global Catalogue of Microorganisms (GCM) 10K type strain sequencing project: providing services to taxonomists for standard genome sequencing and annotation.</title>
        <authorList>
            <consortium name="The Broad Institute Genomics Platform"/>
            <consortium name="The Broad Institute Genome Sequencing Center for Infectious Disease"/>
            <person name="Wu L."/>
            <person name="Ma J."/>
        </authorList>
    </citation>
    <scope>NUCLEOTIDE SEQUENCE [LARGE SCALE GENOMIC DNA]</scope>
    <source>
        <strain evidence="9">JCM 16013</strain>
    </source>
</reference>
<protein>
    <recommendedName>
        <fullName evidence="7">DUF3817 domain-containing protein</fullName>
    </recommendedName>
</protein>
<evidence type="ECO:0000256" key="6">
    <source>
        <dbReference type="SAM" id="Phobius"/>
    </source>
</evidence>
<dbReference type="RefSeq" id="WP_344662999.1">
    <property type="nucleotide sequence ID" value="NZ_BAAAQM010000091.1"/>
</dbReference>
<feature type="domain" description="DUF3817" evidence="7">
    <location>
        <begin position="14"/>
        <end position="102"/>
    </location>
</feature>
<dbReference type="NCBIfam" id="TIGR03954">
    <property type="entry name" value="integ_memb_HG"/>
    <property type="match status" value="1"/>
</dbReference>
<accession>A0ABP5ES91</accession>
<comment type="subcellular location">
    <subcellularLocation>
        <location evidence="1">Cell membrane</location>
        <topology evidence="1">Multi-pass membrane protein</topology>
    </subcellularLocation>
</comment>
<organism evidence="8 9">
    <name type="scientific">Catenulispora subtropica</name>
    <dbReference type="NCBI Taxonomy" id="450798"/>
    <lineage>
        <taxon>Bacteria</taxon>
        <taxon>Bacillati</taxon>
        <taxon>Actinomycetota</taxon>
        <taxon>Actinomycetes</taxon>
        <taxon>Catenulisporales</taxon>
        <taxon>Catenulisporaceae</taxon>
        <taxon>Catenulispora</taxon>
    </lineage>
</organism>
<sequence length="102" mass="11021">MTTADVTAAADPKLARFRLVSLAEGVSFLLLLCVGMPLKYGAGMPAATMVFGSLHGLLFLAYLALAWDQKQAQEWDGKRFGVVLVASVLPTGPFWLHKSLKK</sequence>
<gene>
    <name evidence="8" type="ORF">GCM10009838_85870</name>
</gene>
<feature type="transmembrane region" description="Helical" evidence="6">
    <location>
        <begin position="19"/>
        <end position="38"/>
    </location>
</feature>
<evidence type="ECO:0000259" key="7">
    <source>
        <dbReference type="Pfam" id="PF12823"/>
    </source>
</evidence>
<dbReference type="PANTHER" id="PTHR40077:SF1">
    <property type="entry name" value="MEMBRANE PROTEIN"/>
    <property type="match status" value="1"/>
</dbReference>
<evidence type="ECO:0000313" key="9">
    <source>
        <dbReference type="Proteomes" id="UP001499854"/>
    </source>
</evidence>
<dbReference type="Pfam" id="PF12823">
    <property type="entry name" value="DUF3817"/>
    <property type="match status" value="1"/>
</dbReference>
<evidence type="ECO:0000256" key="4">
    <source>
        <dbReference type="ARBA" id="ARBA00022989"/>
    </source>
</evidence>
<keyword evidence="9" id="KW-1185">Reference proteome</keyword>
<evidence type="ECO:0000256" key="2">
    <source>
        <dbReference type="ARBA" id="ARBA00022475"/>
    </source>
</evidence>
<name>A0ABP5ES91_9ACTN</name>
<evidence type="ECO:0000256" key="5">
    <source>
        <dbReference type="ARBA" id="ARBA00023136"/>
    </source>
</evidence>
<keyword evidence="4 6" id="KW-1133">Transmembrane helix</keyword>
<feature type="transmembrane region" description="Helical" evidence="6">
    <location>
        <begin position="44"/>
        <end position="67"/>
    </location>
</feature>
<comment type="caution">
    <text evidence="8">The sequence shown here is derived from an EMBL/GenBank/DDBJ whole genome shotgun (WGS) entry which is preliminary data.</text>
</comment>
<evidence type="ECO:0000256" key="1">
    <source>
        <dbReference type="ARBA" id="ARBA00004651"/>
    </source>
</evidence>
<keyword evidence="5 6" id="KW-0472">Membrane</keyword>